<keyword evidence="4 5" id="KW-1015">Disulfide bond</keyword>
<dbReference type="EMBL" id="RCHS01002416">
    <property type="protein sequence ID" value="RMX47458.1"/>
    <property type="molecule type" value="Genomic_DNA"/>
</dbReference>
<evidence type="ECO:0000256" key="5">
    <source>
        <dbReference type="PROSITE-ProRule" id="PRU00076"/>
    </source>
</evidence>
<protein>
    <recommendedName>
        <fullName evidence="10">Fibrinogen C-terminal domain-containing protein</fullName>
    </recommendedName>
</protein>
<dbReference type="SMART" id="SM00179">
    <property type="entry name" value="EGF_CA"/>
    <property type="match status" value="2"/>
</dbReference>
<comment type="caution">
    <text evidence="8">The sequence shown here is derived from an EMBL/GenBank/DDBJ whole genome shotgun (WGS) entry which is preliminary data.</text>
</comment>
<dbReference type="PANTHER" id="PTHR19143">
    <property type="entry name" value="FIBRINOGEN/TENASCIN/ANGIOPOEITIN"/>
    <property type="match status" value="1"/>
</dbReference>
<dbReference type="STRING" id="46731.A0A3M6U1T3"/>
<feature type="domain" description="EGF-like" evidence="6">
    <location>
        <begin position="423"/>
        <end position="463"/>
    </location>
</feature>
<dbReference type="PROSITE" id="PS50026">
    <property type="entry name" value="EGF_3"/>
    <property type="match status" value="3"/>
</dbReference>
<dbReference type="Pfam" id="PF12947">
    <property type="entry name" value="EGF_3"/>
    <property type="match status" value="1"/>
</dbReference>
<evidence type="ECO:0000256" key="1">
    <source>
        <dbReference type="ARBA" id="ARBA00022536"/>
    </source>
</evidence>
<evidence type="ECO:0000256" key="3">
    <source>
        <dbReference type="ARBA" id="ARBA00022737"/>
    </source>
</evidence>
<evidence type="ECO:0000259" key="6">
    <source>
        <dbReference type="PROSITE" id="PS50026"/>
    </source>
</evidence>
<dbReference type="PANTHER" id="PTHR19143:SF458">
    <property type="entry name" value="FIBRINOGEN C-TERMINAL DOMAIN-CONTAINING PROTEIN-RELATED"/>
    <property type="match status" value="1"/>
</dbReference>
<dbReference type="SUPFAM" id="SSF57196">
    <property type="entry name" value="EGF/Laminin"/>
    <property type="match status" value="2"/>
</dbReference>
<feature type="domain" description="EGF-like" evidence="6">
    <location>
        <begin position="47"/>
        <end position="83"/>
    </location>
</feature>
<evidence type="ECO:0008006" key="10">
    <source>
        <dbReference type="Google" id="ProtNLM"/>
    </source>
</evidence>
<dbReference type="InterPro" id="IPR000742">
    <property type="entry name" value="EGF"/>
</dbReference>
<dbReference type="OrthoDB" id="7735550at2759"/>
<proteinExistence type="predicted"/>
<dbReference type="PROSITE" id="PS51406">
    <property type="entry name" value="FIBRINOGEN_C_2"/>
    <property type="match status" value="4"/>
</dbReference>
<keyword evidence="2" id="KW-0732">Signal</keyword>
<dbReference type="CDD" id="cd00054">
    <property type="entry name" value="EGF_CA"/>
    <property type="match status" value="1"/>
</dbReference>
<dbReference type="InterPro" id="IPR020837">
    <property type="entry name" value="Fibrinogen_CS"/>
</dbReference>
<feature type="domain" description="Fibrinogen C-terminal" evidence="7">
    <location>
        <begin position="133"/>
        <end position="235"/>
    </location>
</feature>
<dbReference type="InterPro" id="IPR003609">
    <property type="entry name" value="Pan_app"/>
</dbReference>
<dbReference type="FunFam" id="2.10.25.10:FF:000038">
    <property type="entry name" value="Fibrillin 2"/>
    <property type="match status" value="1"/>
</dbReference>
<dbReference type="InterPro" id="IPR018097">
    <property type="entry name" value="EGF_Ca-bd_CS"/>
</dbReference>
<dbReference type="InterPro" id="IPR001881">
    <property type="entry name" value="EGF-like_Ca-bd_dom"/>
</dbReference>
<dbReference type="SMART" id="SM00181">
    <property type="entry name" value="EGF"/>
    <property type="match status" value="3"/>
</dbReference>
<dbReference type="AlphaFoldDB" id="A0A3M6U1T3"/>
<sequence length="721" mass="81260">MKIWTSAQTETMPVTQKTAPKSFETVGIPVAYKRSIQMAATQSKCCNPCGTARCPPNSRCYSDFELETYICVCSPGVTGDKCESERRSCAELLRDGWNSNGIYTINPDGGNSIQVLCDMTTDGGGWTVVQRHEADKYRLLIGGYNGTAGDSMTYHSNMQFSTNDQDNDHGLYNYVSNCAEHYKGAWWYNNCYRSNLNGLYHNGSEASYGKGVNWLTFRGYRYSLKRSEMKIKSRANKSFTTKDVDNSLSSRNCSLWFKGAWWLKLCRRSNLDGLYHGGSFNDSYADGVSWNSFRGHLYSLKRTEVKEFEEKVANKALLNHVISTPIAKTADSCEIQCFIEIKCESYNFGPNENGDYLCELSDSDGVRDPDDLRARQDFLHRATKNPCGTAQCPPNSRCYSDFEHETYLCVCSPGFTGDKCESDLDECTDGKHACHVNAICNNSEGSYSCLCKDGYKGDGFLCEERKSCAELLRDGWNSSGVYTINPDGGNSIQVLCDMATEGGGWTVFQRRLDGSVDFYRGWESYKNGFGNLCGEFWLGNDNIHRLTDSEDVILRVDLEDFEGNITYAELHMHLCLIFLLCAVVYGVSRFSKSNLKAVNFAENVRGKKLNGSLIREVELECVEEERCQSFNFGTIMGHSKKINKMLFTTKDVDNDLSVDNCALLYKGAWWYRNCHHSNLNGLYHGGSFNDSYADGVSWNSFRGNSYSLKRTEMKMKPSNRK</sequence>
<dbReference type="InterPro" id="IPR036056">
    <property type="entry name" value="Fibrinogen-like_C"/>
</dbReference>
<dbReference type="SUPFAM" id="SSF56496">
    <property type="entry name" value="Fibrinogen C-terminal domain-like"/>
    <property type="match status" value="4"/>
</dbReference>
<evidence type="ECO:0000313" key="8">
    <source>
        <dbReference type="EMBL" id="RMX47458.1"/>
    </source>
</evidence>
<dbReference type="NCBIfam" id="NF040941">
    <property type="entry name" value="GGGWT_bact"/>
    <property type="match status" value="2"/>
</dbReference>
<accession>A0A3M6U1T3</accession>
<evidence type="ECO:0000259" key="7">
    <source>
        <dbReference type="PROSITE" id="PS51406"/>
    </source>
</evidence>
<dbReference type="GO" id="GO:0005615">
    <property type="term" value="C:extracellular space"/>
    <property type="evidence" value="ECO:0007669"/>
    <property type="project" value="TreeGrafter"/>
</dbReference>
<dbReference type="SMART" id="SM00186">
    <property type="entry name" value="FBG"/>
    <property type="match status" value="2"/>
</dbReference>
<comment type="caution">
    <text evidence="5">Lacks conserved residue(s) required for the propagation of feature annotation.</text>
</comment>
<dbReference type="PROSITE" id="PS00514">
    <property type="entry name" value="FIBRINOGEN_C_1"/>
    <property type="match status" value="2"/>
</dbReference>
<dbReference type="PROSITE" id="PS01186">
    <property type="entry name" value="EGF_2"/>
    <property type="match status" value="2"/>
</dbReference>
<dbReference type="Gene3D" id="3.90.215.10">
    <property type="entry name" value="Gamma Fibrinogen, chain A, domain 1"/>
    <property type="match status" value="4"/>
</dbReference>
<keyword evidence="3" id="KW-0677">Repeat</keyword>
<dbReference type="InterPro" id="IPR050373">
    <property type="entry name" value="Fibrinogen_C-term_domain"/>
</dbReference>
<feature type="domain" description="Fibrinogen C-terminal" evidence="7">
    <location>
        <begin position="80"/>
        <end position="131"/>
    </location>
</feature>
<dbReference type="InterPro" id="IPR014716">
    <property type="entry name" value="Fibrinogen_a/b/g_C_1"/>
</dbReference>
<dbReference type="InterPro" id="IPR024731">
    <property type="entry name" value="NELL2-like_EGF"/>
</dbReference>
<dbReference type="PROSITE" id="PS00022">
    <property type="entry name" value="EGF_1"/>
    <property type="match status" value="2"/>
</dbReference>
<feature type="domain" description="EGF-like" evidence="6">
    <location>
        <begin position="383"/>
        <end position="421"/>
    </location>
</feature>
<feature type="domain" description="Fibrinogen C-terminal" evidence="7">
    <location>
        <begin position="236"/>
        <end position="311"/>
    </location>
</feature>
<gene>
    <name evidence="8" type="ORF">pdam_00002146</name>
</gene>
<dbReference type="Proteomes" id="UP000275408">
    <property type="component" value="Unassembled WGS sequence"/>
</dbReference>
<dbReference type="PROSITE" id="PS00010">
    <property type="entry name" value="ASX_HYDROXYL"/>
    <property type="match status" value="1"/>
</dbReference>
<dbReference type="Gene3D" id="4.10.530.10">
    <property type="entry name" value="Gamma-fibrinogen Carboxyl Terminal Fragment, domain 2"/>
    <property type="match status" value="1"/>
</dbReference>
<dbReference type="Gene3D" id="2.10.25.10">
    <property type="entry name" value="Laminin"/>
    <property type="match status" value="2"/>
</dbReference>
<dbReference type="Pfam" id="PF00024">
    <property type="entry name" value="PAN_1"/>
    <property type="match status" value="1"/>
</dbReference>
<feature type="disulfide bond" evidence="5">
    <location>
        <begin position="411"/>
        <end position="420"/>
    </location>
</feature>
<feature type="disulfide bond" evidence="5">
    <location>
        <begin position="392"/>
        <end position="409"/>
    </location>
</feature>
<name>A0A3M6U1T3_POCDA</name>
<dbReference type="CDD" id="cd00087">
    <property type="entry name" value="FReD"/>
    <property type="match status" value="1"/>
</dbReference>
<dbReference type="InterPro" id="IPR002181">
    <property type="entry name" value="Fibrinogen_a/b/g_C_dom"/>
</dbReference>
<feature type="disulfide bond" evidence="5">
    <location>
        <begin position="73"/>
        <end position="82"/>
    </location>
</feature>
<dbReference type="InterPro" id="IPR000152">
    <property type="entry name" value="EGF-type_Asp/Asn_hydroxyl_site"/>
</dbReference>
<keyword evidence="1 5" id="KW-0245">EGF-like domain</keyword>
<dbReference type="GO" id="GO:0005509">
    <property type="term" value="F:calcium ion binding"/>
    <property type="evidence" value="ECO:0007669"/>
    <property type="project" value="InterPro"/>
</dbReference>
<reference evidence="8 9" key="1">
    <citation type="journal article" date="2018" name="Sci. Rep.">
        <title>Comparative analysis of the Pocillopora damicornis genome highlights role of immune system in coral evolution.</title>
        <authorList>
            <person name="Cunning R."/>
            <person name="Bay R.A."/>
            <person name="Gillette P."/>
            <person name="Baker A.C."/>
            <person name="Traylor-Knowles N."/>
        </authorList>
    </citation>
    <scope>NUCLEOTIDE SEQUENCE [LARGE SCALE GENOMIC DNA]</scope>
    <source>
        <strain evidence="8">RSMAS</strain>
        <tissue evidence="8">Whole animal</tissue>
    </source>
</reference>
<evidence type="ECO:0000313" key="9">
    <source>
        <dbReference type="Proteomes" id="UP000275408"/>
    </source>
</evidence>
<feature type="disulfide bond" evidence="5">
    <location>
        <begin position="54"/>
        <end position="71"/>
    </location>
</feature>
<dbReference type="Pfam" id="PF00147">
    <property type="entry name" value="Fibrinogen_C"/>
    <property type="match status" value="4"/>
</dbReference>
<organism evidence="8 9">
    <name type="scientific">Pocillopora damicornis</name>
    <name type="common">Cauliflower coral</name>
    <name type="synonym">Millepora damicornis</name>
    <dbReference type="NCBI Taxonomy" id="46731"/>
    <lineage>
        <taxon>Eukaryota</taxon>
        <taxon>Metazoa</taxon>
        <taxon>Cnidaria</taxon>
        <taxon>Anthozoa</taxon>
        <taxon>Hexacorallia</taxon>
        <taxon>Scleractinia</taxon>
        <taxon>Astrocoeniina</taxon>
        <taxon>Pocilloporidae</taxon>
        <taxon>Pocillopora</taxon>
    </lineage>
</organism>
<keyword evidence="9" id="KW-1185">Reference proteome</keyword>
<dbReference type="PROSITE" id="PS01187">
    <property type="entry name" value="EGF_CA"/>
    <property type="match status" value="1"/>
</dbReference>
<evidence type="ECO:0000256" key="4">
    <source>
        <dbReference type="ARBA" id="ARBA00023157"/>
    </source>
</evidence>
<feature type="domain" description="Fibrinogen C-terminal" evidence="7">
    <location>
        <begin position="459"/>
        <end position="719"/>
    </location>
</feature>
<evidence type="ECO:0000256" key="2">
    <source>
        <dbReference type="ARBA" id="ARBA00022729"/>
    </source>
</evidence>